<comment type="caution">
    <text evidence="1">The sequence shown here is derived from an EMBL/GenBank/DDBJ whole genome shotgun (WGS) entry which is preliminary data.</text>
</comment>
<dbReference type="Proteomes" id="UP000266723">
    <property type="component" value="Unassembled WGS sequence"/>
</dbReference>
<gene>
    <name evidence="1" type="ORF">DY000_02020540</name>
</gene>
<sequence length="51" mass="5513">MYPSPSFPLPALLDQPHLQREDQTVETVAILVTLVVELVGAKVALRTVCPG</sequence>
<proteinExistence type="predicted"/>
<accession>A0ABQ7EKH4</accession>
<organism evidence="1 2">
    <name type="scientific">Brassica cretica</name>
    <name type="common">Mustard</name>
    <dbReference type="NCBI Taxonomy" id="69181"/>
    <lineage>
        <taxon>Eukaryota</taxon>
        <taxon>Viridiplantae</taxon>
        <taxon>Streptophyta</taxon>
        <taxon>Embryophyta</taxon>
        <taxon>Tracheophyta</taxon>
        <taxon>Spermatophyta</taxon>
        <taxon>Magnoliopsida</taxon>
        <taxon>eudicotyledons</taxon>
        <taxon>Gunneridae</taxon>
        <taxon>Pentapetalae</taxon>
        <taxon>rosids</taxon>
        <taxon>malvids</taxon>
        <taxon>Brassicales</taxon>
        <taxon>Brassicaceae</taxon>
        <taxon>Brassiceae</taxon>
        <taxon>Brassica</taxon>
    </lineage>
</organism>
<reference evidence="1 2" key="1">
    <citation type="journal article" date="2020" name="BMC Genomics">
        <title>Intraspecific diversification of the crop wild relative Brassica cretica Lam. using demographic model selection.</title>
        <authorList>
            <person name="Kioukis A."/>
            <person name="Michalopoulou V.A."/>
            <person name="Briers L."/>
            <person name="Pirintsos S."/>
            <person name="Studholme D.J."/>
            <person name="Pavlidis P."/>
            <person name="Sarris P.F."/>
        </authorList>
    </citation>
    <scope>NUCLEOTIDE SEQUENCE [LARGE SCALE GENOMIC DNA]</scope>
    <source>
        <strain evidence="2">cv. PFS-1207/04</strain>
    </source>
</reference>
<protein>
    <submittedName>
        <fullName evidence="1">Uncharacterized protein</fullName>
    </submittedName>
</protein>
<name>A0ABQ7EKH4_BRACR</name>
<evidence type="ECO:0000313" key="2">
    <source>
        <dbReference type="Proteomes" id="UP000266723"/>
    </source>
</evidence>
<evidence type="ECO:0000313" key="1">
    <source>
        <dbReference type="EMBL" id="KAF3597015.1"/>
    </source>
</evidence>
<keyword evidence="2" id="KW-1185">Reference proteome</keyword>
<dbReference type="EMBL" id="QGKV02000299">
    <property type="protein sequence ID" value="KAF3597015.1"/>
    <property type="molecule type" value="Genomic_DNA"/>
</dbReference>